<feature type="transmembrane region" description="Helical" evidence="6">
    <location>
        <begin position="309"/>
        <end position="328"/>
    </location>
</feature>
<feature type="transmembrane region" description="Helical" evidence="6">
    <location>
        <begin position="237"/>
        <end position="257"/>
    </location>
</feature>
<dbReference type="InterPro" id="IPR036259">
    <property type="entry name" value="MFS_trans_sf"/>
</dbReference>
<evidence type="ECO:0000256" key="1">
    <source>
        <dbReference type="ARBA" id="ARBA00004141"/>
    </source>
</evidence>
<evidence type="ECO:0000313" key="8">
    <source>
        <dbReference type="EMBL" id="GAM35309.1"/>
    </source>
</evidence>
<protein>
    <submittedName>
        <fullName evidence="8">MFS multidrug transporter</fullName>
    </submittedName>
</protein>
<sequence length="515" mass="55815">MEHQDETTPLLTNPHQAYIDDESTTSQETLSASSSQWRLLPDWSTTQWRVMIAAALLLLSINFGNFMAQPPQLQIFEDIICKNYVLSINATSNSAGTLDNVCKSPAVQKELALVTGWKNTFDTLPSVALALPFGILADRIGRRPVTIMALASLCCGEIWSRIVCWFNLPIRLLWLAGLFQVPGGGDLVALTMLMTVVADVFSAEERGTAMFRLSAMSFVAEIVATPLGATMVKSNPWTPYMLGIVIMIFGSMFVVVMPETLNQMGVRDGIQDESTEDSDERSTLSMAKNETITQIVVAQAQEFISSSKFLWTSPRVLISIIAVFAGSLDRSSGSLLVQYVSAKFHWTIAEASYLISVRGCMTLATLLIVLPILSSFLTRLLHYDPVTKDLSIARLAAISGVLGYFLTFIASTTPLLLGGTLFMSFSIPFVWSVVTVATSFVPSQNQIATLYAAMSVSKSVGSVVAGPIFASLYGVGMQLGLEWSGLPFAVGSIIFFLALIPVVCMRAQARAGEGS</sequence>
<dbReference type="EMBL" id="DF933813">
    <property type="protein sequence ID" value="GAM35309.1"/>
    <property type="molecule type" value="Genomic_DNA"/>
</dbReference>
<evidence type="ECO:0000313" key="9">
    <source>
        <dbReference type="Proteomes" id="UP000053095"/>
    </source>
</evidence>
<proteinExistence type="predicted"/>
<dbReference type="InterPro" id="IPR020846">
    <property type="entry name" value="MFS_dom"/>
</dbReference>
<dbReference type="Pfam" id="PF07690">
    <property type="entry name" value="MFS_1"/>
    <property type="match status" value="1"/>
</dbReference>
<dbReference type="GO" id="GO:0022857">
    <property type="term" value="F:transmembrane transporter activity"/>
    <property type="evidence" value="ECO:0007669"/>
    <property type="project" value="InterPro"/>
</dbReference>
<evidence type="ECO:0000256" key="5">
    <source>
        <dbReference type="SAM" id="MobiDB-lite"/>
    </source>
</evidence>
<dbReference type="CDD" id="cd06174">
    <property type="entry name" value="MFS"/>
    <property type="match status" value="1"/>
</dbReference>
<keyword evidence="2 6" id="KW-0812">Transmembrane</keyword>
<gene>
    <name evidence="8" type="ORF">TCE0_017f03548</name>
</gene>
<comment type="caution">
    <text evidence="8">The sequence shown here is derived from an EMBL/GenBank/DDBJ whole genome shotgun (WGS) entry which is preliminary data.</text>
</comment>
<reference evidence="9" key="1">
    <citation type="journal article" date="2015" name="Genome Announc.">
        <title>Draft genome sequence of Talaromyces cellulolyticus strain Y-94, a source of lignocellulosic biomass-degrading enzymes.</title>
        <authorList>
            <person name="Fujii T."/>
            <person name="Koike H."/>
            <person name="Sawayama S."/>
            <person name="Yano S."/>
            <person name="Inoue H."/>
        </authorList>
    </citation>
    <scope>NUCLEOTIDE SEQUENCE [LARGE SCALE GENOMIC DNA]</scope>
    <source>
        <strain evidence="9">Y-94</strain>
    </source>
</reference>
<feature type="domain" description="Major facilitator superfamily (MFS) profile" evidence="7">
    <location>
        <begin position="57"/>
        <end position="510"/>
    </location>
</feature>
<evidence type="ECO:0000256" key="3">
    <source>
        <dbReference type="ARBA" id="ARBA00022989"/>
    </source>
</evidence>
<keyword evidence="4 6" id="KW-0472">Membrane</keyword>
<feature type="transmembrane region" description="Helical" evidence="6">
    <location>
        <begin position="448"/>
        <end position="473"/>
    </location>
</feature>
<dbReference type="InterPro" id="IPR011701">
    <property type="entry name" value="MFS"/>
</dbReference>
<dbReference type="SUPFAM" id="SSF103473">
    <property type="entry name" value="MFS general substrate transporter"/>
    <property type="match status" value="1"/>
</dbReference>
<feature type="transmembrane region" description="Helical" evidence="6">
    <location>
        <begin position="174"/>
        <end position="197"/>
    </location>
</feature>
<keyword evidence="9" id="KW-1185">Reference proteome</keyword>
<dbReference type="Gene3D" id="1.20.1250.20">
    <property type="entry name" value="MFS general substrate transporter like domains"/>
    <property type="match status" value="1"/>
</dbReference>
<feature type="transmembrane region" description="Helical" evidence="6">
    <location>
        <begin position="390"/>
        <end position="410"/>
    </location>
</feature>
<evidence type="ECO:0000256" key="6">
    <source>
        <dbReference type="SAM" id="Phobius"/>
    </source>
</evidence>
<feature type="transmembrane region" description="Helical" evidence="6">
    <location>
        <begin position="209"/>
        <end position="231"/>
    </location>
</feature>
<feature type="region of interest" description="Disordered" evidence="5">
    <location>
        <begin position="1"/>
        <end position="25"/>
    </location>
</feature>
<dbReference type="PANTHER" id="PTHR23507">
    <property type="entry name" value="ZGC:174356"/>
    <property type="match status" value="1"/>
</dbReference>
<evidence type="ECO:0000256" key="4">
    <source>
        <dbReference type="ARBA" id="ARBA00023136"/>
    </source>
</evidence>
<feature type="transmembrane region" description="Helical" evidence="6">
    <location>
        <begin position="485"/>
        <end position="505"/>
    </location>
</feature>
<evidence type="ECO:0000259" key="7">
    <source>
        <dbReference type="PROSITE" id="PS50850"/>
    </source>
</evidence>
<name>A0A6V8H1Y3_TALPI</name>
<evidence type="ECO:0000256" key="2">
    <source>
        <dbReference type="ARBA" id="ARBA00022692"/>
    </source>
</evidence>
<dbReference type="AlphaFoldDB" id="A0A6V8H1Y3"/>
<dbReference type="PROSITE" id="PS50850">
    <property type="entry name" value="MFS"/>
    <property type="match status" value="1"/>
</dbReference>
<dbReference type="Proteomes" id="UP000053095">
    <property type="component" value="Unassembled WGS sequence"/>
</dbReference>
<organism evidence="8 9">
    <name type="scientific">Talaromyces pinophilus</name>
    <name type="common">Penicillium pinophilum</name>
    <dbReference type="NCBI Taxonomy" id="128442"/>
    <lineage>
        <taxon>Eukaryota</taxon>
        <taxon>Fungi</taxon>
        <taxon>Dikarya</taxon>
        <taxon>Ascomycota</taxon>
        <taxon>Pezizomycotina</taxon>
        <taxon>Eurotiomycetes</taxon>
        <taxon>Eurotiomycetidae</taxon>
        <taxon>Eurotiales</taxon>
        <taxon>Trichocomaceae</taxon>
        <taxon>Talaromyces</taxon>
        <taxon>Talaromyces sect. Talaromyces</taxon>
    </lineage>
</organism>
<dbReference type="GO" id="GO:0016020">
    <property type="term" value="C:membrane"/>
    <property type="evidence" value="ECO:0007669"/>
    <property type="project" value="UniProtKB-SubCell"/>
</dbReference>
<comment type="subcellular location">
    <subcellularLocation>
        <location evidence="1">Membrane</location>
        <topology evidence="1">Multi-pass membrane protein</topology>
    </subcellularLocation>
</comment>
<dbReference type="PANTHER" id="PTHR23507:SF1">
    <property type="entry name" value="FI18259P1-RELATED"/>
    <property type="match status" value="1"/>
</dbReference>
<feature type="transmembrane region" description="Helical" evidence="6">
    <location>
        <begin position="353"/>
        <end position="378"/>
    </location>
</feature>
<accession>A0A6V8H1Y3</accession>
<keyword evidence="3 6" id="KW-1133">Transmembrane helix</keyword>
<feature type="transmembrane region" description="Helical" evidence="6">
    <location>
        <begin position="416"/>
        <end position="441"/>
    </location>
</feature>